<dbReference type="EMBL" id="SPVF01000225">
    <property type="protein sequence ID" value="TFW15726.1"/>
    <property type="molecule type" value="Genomic_DNA"/>
</dbReference>
<comment type="caution">
    <text evidence="2">The sequence shown here is derived from an EMBL/GenBank/DDBJ whole genome shotgun (WGS) entry which is preliminary data.</text>
</comment>
<dbReference type="Proteomes" id="UP000298438">
    <property type="component" value="Unassembled WGS sequence"/>
</dbReference>
<organism evidence="2 3">
    <name type="scientific">Zemynaea arenosa</name>
    <dbReference type="NCBI Taxonomy" id="2561931"/>
    <lineage>
        <taxon>Bacteria</taxon>
        <taxon>Pseudomonadati</taxon>
        <taxon>Pseudomonadota</taxon>
        <taxon>Betaproteobacteria</taxon>
        <taxon>Burkholderiales</taxon>
        <taxon>Oxalobacteraceae</taxon>
        <taxon>Telluria group</taxon>
        <taxon>Zemynaea</taxon>
    </lineage>
</organism>
<protein>
    <submittedName>
        <fullName evidence="2">Ribonuclease E inhibitor RraB</fullName>
    </submittedName>
</protein>
<dbReference type="RefSeq" id="WP_135208522.1">
    <property type="nucleotide sequence ID" value="NZ_SPVF01000225.1"/>
</dbReference>
<gene>
    <name evidence="2" type="ORF">E4L96_17610</name>
</gene>
<dbReference type="AlphaFoldDB" id="A0A4Y9S2Y7"/>
<evidence type="ECO:0000313" key="3">
    <source>
        <dbReference type="Proteomes" id="UP000298438"/>
    </source>
</evidence>
<evidence type="ECO:0000313" key="2">
    <source>
        <dbReference type="EMBL" id="TFW15726.1"/>
    </source>
</evidence>
<accession>A0A4Y9S2Y7</accession>
<dbReference type="Gene3D" id="3.30.70.970">
    <property type="entry name" value="RraB-like"/>
    <property type="match status" value="1"/>
</dbReference>
<evidence type="ECO:0000259" key="1">
    <source>
        <dbReference type="Pfam" id="PF06877"/>
    </source>
</evidence>
<dbReference type="SUPFAM" id="SSF89946">
    <property type="entry name" value="Hypothetical protein VC0424"/>
    <property type="match status" value="1"/>
</dbReference>
<name>A0A4Y9S2Y7_9BURK</name>
<dbReference type="OrthoDB" id="8753964at2"/>
<reference evidence="2 3" key="1">
    <citation type="submission" date="2019-03" db="EMBL/GenBank/DDBJ databases">
        <title>Draft Genome Sequence of Massilia arenosa sp. nov., a Novel Massilia Species Isolated from a Sandy-loam Maize Soil.</title>
        <authorList>
            <person name="Raths R."/>
            <person name="Peta V."/>
            <person name="Bucking H."/>
        </authorList>
    </citation>
    <scope>NUCLEOTIDE SEQUENCE [LARGE SCALE GENOMIC DNA]</scope>
    <source>
        <strain evidence="2 3">MC02</strain>
    </source>
</reference>
<dbReference type="InterPro" id="IPR009671">
    <property type="entry name" value="RraB_dom"/>
</dbReference>
<feature type="domain" description="Regulator of ribonuclease activity B" evidence="1">
    <location>
        <begin position="8"/>
        <end position="107"/>
    </location>
</feature>
<keyword evidence="3" id="KW-1185">Reference proteome</keyword>
<sequence length="110" mass="11932">MSSDVPDDANGDVLREMAAQGDDLTVAREIDFSVILPSEEQALAFAMHLLKNGQKVSFAPTEGSDELPFQVQAHPVMLPTHDNITDYEALLEQEAAPFGGRNDGWGCMAQ</sequence>
<proteinExistence type="predicted"/>
<dbReference type="InterPro" id="IPR036701">
    <property type="entry name" value="RraB-like_sf"/>
</dbReference>
<dbReference type="Pfam" id="PF06877">
    <property type="entry name" value="RraB"/>
    <property type="match status" value="1"/>
</dbReference>